<accession>S3C6M0</accession>
<organism evidence="3 4">
    <name type="scientific">Ophiostoma piceae (strain UAMH 11346)</name>
    <name type="common">Sap stain fungus</name>
    <dbReference type="NCBI Taxonomy" id="1262450"/>
    <lineage>
        <taxon>Eukaryota</taxon>
        <taxon>Fungi</taxon>
        <taxon>Dikarya</taxon>
        <taxon>Ascomycota</taxon>
        <taxon>Pezizomycotina</taxon>
        <taxon>Sordariomycetes</taxon>
        <taxon>Sordariomycetidae</taxon>
        <taxon>Ophiostomatales</taxon>
        <taxon>Ophiostomataceae</taxon>
        <taxon>Ophiostoma</taxon>
    </lineage>
</organism>
<dbReference type="PANTHER" id="PTHR12452:SF0">
    <property type="entry name" value="THIOREDOXIN DOMAIN-CONTAINING PROTEIN 17"/>
    <property type="match status" value="1"/>
</dbReference>
<dbReference type="SUPFAM" id="SSF52833">
    <property type="entry name" value="Thioredoxin-like"/>
    <property type="match status" value="1"/>
</dbReference>
<keyword evidence="4" id="KW-1185">Reference proteome</keyword>
<dbReference type="PANTHER" id="PTHR12452">
    <property type="entry name" value="42-9-9 PROTEIN-RELATED"/>
    <property type="match status" value="1"/>
</dbReference>
<name>S3C6M0_OPHP1</name>
<dbReference type="InterPro" id="IPR010357">
    <property type="entry name" value="TXNDC17_dom"/>
</dbReference>
<reference evidence="3 4" key="1">
    <citation type="journal article" date="2013" name="BMC Genomics">
        <title>The genome and transcriptome of the pine saprophyte Ophiostoma piceae, and a comparison with the bark beetle-associated pine pathogen Grosmannia clavigera.</title>
        <authorList>
            <person name="Haridas S."/>
            <person name="Wang Y."/>
            <person name="Lim L."/>
            <person name="Massoumi Alamouti S."/>
            <person name="Jackman S."/>
            <person name="Docking R."/>
            <person name="Robertson G."/>
            <person name="Birol I."/>
            <person name="Bohlmann J."/>
            <person name="Breuil C."/>
        </authorList>
    </citation>
    <scope>NUCLEOTIDE SEQUENCE [LARGE SCALE GENOMIC DNA]</scope>
    <source>
        <strain evidence="3 4">UAMH 11346</strain>
    </source>
</reference>
<evidence type="ECO:0000313" key="3">
    <source>
        <dbReference type="EMBL" id="EPE07536.1"/>
    </source>
</evidence>
<proteinExistence type="inferred from homology"/>
<feature type="domain" description="Thioredoxin" evidence="2">
    <location>
        <begin position="91"/>
        <end position="197"/>
    </location>
</feature>
<dbReference type="InterPro" id="IPR036249">
    <property type="entry name" value="Thioredoxin-like_sf"/>
</dbReference>
<dbReference type="GO" id="GO:0005829">
    <property type="term" value="C:cytosol"/>
    <property type="evidence" value="ECO:0007669"/>
    <property type="project" value="TreeGrafter"/>
</dbReference>
<dbReference type="GO" id="GO:0047134">
    <property type="term" value="F:protein-disulfide reductase [NAD(P)H] activity"/>
    <property type="evidence" value="ECO:0007669"/>
    <property type="project" value="InterPro"/>
</dbReference>
<dbReference type="Gene3D" id="3.40.30.10">
    <property type="entry name" value="Glutaredoxin"/>
    <property type="match status" value="1"/>
</dbReference>
<protein>
    <recommendedName>
        <fullName evidence="2">Thioredoxin domain-containing protein</fullName>
    </recommendedName>
</protein>
<evidence type="ECO:0000313" key="4">
    <source>
        <dbReference type="Proteomes" id="UP000016923"/>
    </source>
</evidence>
<dbReference type="VEuPathDB" id="FungiDB:F503_00258"/>
<dbReference type="Pfam" id="PF06110">
    <property type="entry name" value="TXD17-like_Trx"/>
    <property type="match status" value="1"/>
</dbReference>
<dbReference type="HOGENOM" id="CLU_1360798_0_0_1"/>
<dbReference type="InterPro" id="IPR045108">
    <property type="entry name" value="TXNDC17-like"/>
</dbReference>
<dbReference type="AlphaFoldDB" id="S3C6M0"/>
<evidence type="ECO:0000256" key="1">
    <source>
        <dbReference type="ARBA" id="ARBA00008987"/>
    </source>
</evidence>
<dbReference type="STRING" id="1262450.S3C6M0"/>
<comment type="similarity">
    <text evidence="1">Belongs to the thioredoxin family.</text>
</comment>
<dbReference type="OrthoDB" id="78947at2759"/>
<dbReference type="EMBL" id="KE148150">
    <property type="protein sequence ID" value="EPE07536.1"/>
    <property type="molecule type" value="Genomic_DNA"/>
</dbReference>
<gene>
    <name evidence="3" type="ORF">F503_00258</name>
</gene>
<evidence type="ECO:0000259" key="2">
    <source>
        <dbReference type="Pfam" id="PF06110"/>
    </source>
</evidence>
<sequence>MLNYNLYSMIPSPLSIRHEAVGHASAFRNGGTLGRLQCGSTFSTCICRRKLATSTSLHLRIFTTTTAQHTMTILAPFELPASAAGLPAKNLPLFLAFIASKDPATGKSWCPDVRAALPPLQAAFAAKTSPEVAFIEVGLPPAPSWRRPDNVYRKKWNVTNVPTLVRYEQVGSNEIRETGRLVEDQILDPSLLAALLQRPAE</sequence>
<dbReference type="Proteomes" id="UP000016923">
    <property type="component" value="Unassembled WGS sequence"/>
</dbReference>
<dbReference type="eggNOG" id="KOG3425">
    <property type="taxonomic scope" value="Eukaryota"/>
</dbReference>